<comment type="subcellular location">
    <subcellularLocation>
        <location evidence="1">Early endosome</location>
    </subcellularLocation>
    <subcellularLocation>
        <location evidence="2">Late endosome</location>
    </subcellularLocation>
</comment>
<dbReference type="GO" id="GO:0031902">
    <property type="term" value="C:late endosome membrane"/>
    <property type="evidence" value="ECO:0007669"/>
    <property type="project" value="TreeGrafter"/>
</dbReference>
<dbReference type="GO" id="GO:0045022">
    <property type="term" value="P:early endosome to late endosome transport"/>
    <property type="evidence" value="ECO:0007669"/>
    <property type="project" value="InterPro"/>
</dbReference>
<keyword evidence="4" id="KW-0967">Endosome</keyword>
<dbReference type="PANTHER" id="PTHR13083">
    <property type="entry name" value="WD REPEAT-CONTAINING PROTEIN 91"/>
    <property type="match status" value="1"/>
</dbReference>
<keyword evidence="7" id="KW-1133">Transmembrane helix</keyword>
<dbReference type="InterPro" id="IPR039724">
    <property type="entry name" value="WDR91"/>
</dbReference>
<feature type="coiled-coil region" evidence="5">
    <location>
        <begin position="187"/>
        <end position="228"/>
    </location>
</feature>
<evidence type="ECO:0000256" key="2">
    <source>
        <dbReference type="ARBA" id="ARBA00004603"/>
    </source>
</evidence>
<keyword evidence="5" id="KW-0175">Coiled coil</keyword>
<reference evidence="9" key="1">
    <citation type="submission" date="2023-03" db="EMBL/GenBank/DDBJ databases">
        <authorList>
            <person name="Steffen K."/>
            <person name="Cardenas P."/>
        </authorList>
    </citation>
    <scope>NUCLEOTIDE SEQUENCE</scope>
</reference>
<dbReference type="InterPro" id="IPR056327">
    <property type="entry name" value="ARMC9_CTLH-like_dom"/>
</dbReference>
<feature type="transmembrane region" description="Helical" evidence="7">
    <location>
        <begin position="344"/>
        <end position="362"/>
    </location>
</feature>
<evidence type="ECO:0000256" key="6">
    <source>
        <dbReference type="SAM" id="MobiDB-lite"/>
    </source>
</evidence>
<sequence>MAFAVGALDDAIREYLLFRGFTQTLKLFETERRDDKDKGFSFRVNRIVEYIMQCVFKSDFPSLQSFWSHLYGRFFSQMNSESLTMAYRLETNVLRLFLVQASKTGRHEEVRAFFEKMSDSLHDRKEWKDWFALPFTKNPDQHPTFRLYYSKEWLDTFQITLHNFFSTLFTSIPLPALLSFEAEHQKMQALSTENHHLHNQLAETRRAFTELELTNQKLEARLAQQAAAQASNVSSKRRHSAGKADKLQGKVPAGVASRKKPSTPAYAAAAPGGKRPVQTAKETAPERTSVTPTAESQPLSRSSTKDSFEVSFTPAPVGPPANRSEVQGGKAETLKQANTELRGTYAGVLWMGLLQLTLLLSFHFKPRTEAVWSHMQVCLSSLAILSFSGPCLVLFVRVFQMLMETVRSSRCDRCPIWTTLPPSPTASSHPMPLRWPALTPTAE</sequence>
<keyword evidence="7" id="KW-0812">Transmembrane</keyword>
<feature type="region of interest" description="Disordered" evidence="6">
    <location>
        <begin position="423"/>
        <end position="443"/>
    </location>
</feature>
<comment type="similarity">
    <text evidence="3">Belongs to the WD repeat WDR91 family.</text>
</comment>
<evidence type="ECO:0000256" key="5">
    <source>
        <dbReference type="SAM" id="Coils"/>
    </source>
</evidence>
<dbReference type="GO" id="GO:0051898">
    <property type="term" value="P:negative regulation of phosphatidylinositol 3-kinase/protein kinase B signal transduction"/>
    <property type="evidence" value="ECO:0007669"/>
    <property type="project" value="InterPro"/>
</dbReference>
<keyword evidence="10" id="KW-1185">Reference proteome</keyword>
<dbReference type="GO" id="GO:0031901">
    <property type="term" value="C:early endosome membrane"/>
    <property type="evidence" value="ECO:0007669"/>
    <property type="project" value="TreeGrafter"/>
</dbReference>
<dbReference type="PANTHER" id="PTHR13083:SF3">
    <property type="entry name" value="WD REPEAT-CONTAINING PROTEIN 91"/>
    <property type="match status" value="1"/>
</dbReference>
<dbReference type="GO" id="GO:0141039">
    <property type="term" value="F:phosphatidylinositol 3-kinase inhibitor activity"/>
    <property type="evidence" value="ECO:0007669"/>
    <property type="project" value="InterPro"/>
</dbReference>
<dbReference type="EMBL" id="CASHTH010000187">
    <property type="protein sequence ID" value="CAI7993380.1"/>
    <property type="molecule type" value="Genomic_DNA"/>
</dbReference>
<dbReference type="AlphaFoldDB" id="A0AA35W4M5"/>
<feature type="transmembrane region" description="Helical" evidence="7">
    <location>
        <begin position="374"/>
        <end position="399"/>
    </location>
</feature>
<feature type="region of interest" description="Disordered" evidence="6">
    <location>
        <begin position="229"/>
        <end position="330"/>
    </location>
</feature>
<organism evidence="9 10">
    <name type="scientific">Geodia barretti</name>
    <name type="common">Barrett's horny sponge</name>
    <dbReference type="NCBI Taxonomy" id="519541"/>
    <lineage>
        <taxon>Eukaryota</taxon>
        <taxon>Metazoa</taxon>
        <taxon>Porifera</taxon>
        <taxon>Demospongiae</taxon>
        <taxon>Heteroscleromorpha</taxon>
        <taxon>Tetractinellida</taxon>
        <taxon>Astrophorina</taxon>
        <taxon>Geodiidae</taxon>
        <taxon>Geodia</taxon>
    </lineage>
</organism>
<evidence type="ECO:0000256" key="3">
    <source>
        <dbReference type="ARBA" id="ARBA00006128"/>
    </source>
</evidence>
<proteinExistence type="inferred from homology"/>
<accession>A0AA35W4M5</accession>
<evidence type="ECO:0000256" key="4">
    <source>
        <dbReference type="ARBA" id="ARBA00022753"/>
    </source>
</evidence>
<gene>
    <name evidence="9" type="ORF">GBAR_LOCUS1247</name>
</gene>
<keyword evidence="7" id="KW-0472">Membrane</keyword>
<feature type="domain" description="ARMC9 CTLH-like" evidence="8">
    <location>
        <begin position="63"/>
        <end position="170"/>
    </location>
</feature>
<dbReference type="Pfam" id="PF23138">
    <property type="entry name" value="CTLH_Armc9"/>
    <property type="match status" value="1"/>
</dbReference>
<evidence type="ECO:0000313" key="10">
    <source>
        <dbReference type="Proteomes" id="UP001174909"/>
    </source>
</evidence>
<evidence type="ECO:0000313" key="9">
    <source>
        <dbReference type="EMBL" id="CAI7993380.1"/>
    </source>
</evidence>
<evidence type="ECO:0000256" key="7">
    <source>
        <dbReference type="SAM" id="Phobius"/>
    </source>
</evidence>
<feature type="compositionally biased region" description="Polar residues" evidence="6">
    <location>
        <begin position="286"/>
        <end position="302"/>
    </location>
</feature>
<name>A0AA35W4M5_GEOBA</name>
<dbReference type="Proteomes" id="UP001174909">
    <property type="component" value="Unassembled WGS sequence"/>
</dbReference>
<comment type="caution">
    <text evidence="9">The sequence shown here is derived from an EMBL/GenBank/DDBJ whole genome shotgun (WGS) entry which is preliminary data.</text>
</comment>
<evidence type="ECO:0000259" key="8">
    <source>
        <dbReference type="Pfam" id="PF23138"/>
    </source>
</evidence>
<protein>
    <submittedName>
        <fullName evidence="9">WD repeat-containing protein 91</fullName>
    </submittedName>
</protein>
<evidence type="ECO:0000256" key="1">
    <source>
        <dbReference type="ARBA" id="ARBA00004412"/>
    </source>
</evidence>